<accession>A0A828PRG9</accession>
<evidence type="ECO:0000256" key="1">
    <source>
        <dbReference type="ARBA" id="ARBA00004651"/>
    </source>
</evidence>
<dbReference type="PANTHER" id="PTHR30561">
    <property type="entry name" value="SMR FAMILY PROTON-DEPENDENT DRUG EFFLUX TRANSPORTER SUGE"/>
    <property type="match status" value="1"/>
</dbReference>
<evidence type="ECO:0000256" key="9">
    <source>
        <dbReference type="SAM" id="Phobius"/>
    </source>
</evidence>
<dbReference type="PANTHER" id="PTHR30561:SF1">
    <property type="entry name" value="MULTIDRUG TRANSPORTER EMRE"/>
    <property type="match status" value="1"/>
</dbReference>
<evidence type="ECO:0000256" key="2">
    <source>
        <dbReference type="ARBA" id="ARBA00022448"/>
    </source>
</evidence>
<evidence type="ECO:0000256" key="7">
    <source>
        <dbReference type="ARBA" id="ARBA00038032"/>
    </source>
</evidence>
<dbReference type="Proteomes" id="UP000005341">
    <property type="component" value="Unassembled WGS sequence"/>
</dbReference>
<evidence type="ECO:0000256" key="5">
    <source>
        <dbReference type="ARBA" id="ARBA00022989"/>
    </source>
</evidence>
<comment type="caution">
    <text evidence="10">The sequence shown here is derived from an EMBL/GenBank/DDBJ whole genome shotgun (WGS) entry which is preliminary data.</text>
</comment>
<dbReference type="InterPro" id="IPR037185">
    <property type="entry name" value="EmrE-like"/>
</dbReference>
<dbReference type="FunFam" id="1.10.3730.20:FF:000001">
    <property type="entry name" value="Quaternary ammonium compound resistance transporter SugE"/>
    <property type="match status" value="1"/>
</dbReference>
<gene>
    <name evidence="10" type="ORF">appser6_17680</name>
</gene>
<proteinExistence type="inferred from homology"/>
<organism evidence="10 11">
    <name type="scientific">Actinobacillus pleuropneumoniae serovar 6 str. Femo</name>
    <dbReference type="NCBI Taxonomy" id="754256"/>
    <lineage>
        <taxon>Bacteria</taxon>
        <taxon>Pseudomonadati</taxon>
        <taxon>Pseudomonadota</taxon>
        <taxon>Gammaproteobacteria</taxon>
        <taxon>Pasteurellales</taxon>
        <taxon>Pasteurellaceae</taxon>
        <taxon>Actinobacillus</taxon>
    </lineage>
</organism>
<keyword evidence="3" id="KW-1003">Cell membrane</keyword>
<dbReference type="GO" id="GO:0005886">
    <property type="term" value="C:plasma membrane"/>
    <property type="evidence" value="ECO:0007669"/>
    <property type="project" value="UniProtKB-SubCell"/>
</dbReference>
<feature type="transmembrane region" description="Helical" evidence="9">
    <location>
        <begin position="107"/>
        <end position="126"/>
    </location>
</feature>
<evidence type="ECO:0000256" key="3">
    <source>
        <dbReference type="ARBA" id="ARBA00022475"/>
    </source>
</evidence>
<reference evidence="10 11" key="1">
    <citation type="journal article" date="2010" name="J. Bacteriol.">
        <title>Comparative genomic characterization of Actinobacillus pleuropneumoniae.</title>
        <authorList>
            <person name="Xu Z."/>
            <person name="Chen X."/>
            <person name="Li L."/>
            <person name="Li T."/>
            <person name="Wang S."/>
            <person name="Chen H."/>
            <person name="Zhou R."/>
        </authorList>
    </citation>
    <scope>NUCLEOTIDE SEQUENCE [LARGE SCALE GENOMIC DNA]</scope>
    <source>
        <strain evidence="10 11">Femo</strain>
    </source>
</reference>
<dbReference type="GO" id="GO:0015297">
    <property type="term" value="F:antiporter activity"/>
    <property type="evidence" value="ECO:0007669"/>
    <property type="project" value="TreeGrafter"/>
</dbReference>
<dbReference type="GO" id="GO:0015220">
    <property type="term" value="F:choline transmembrane transporter activity"/>
    <property type="evidence" value="ECO:0007669"/>
    <property type="project" value="TreeGrafter"/>
</dbReference>
<feature type="transmembrane region" description="Helical" evidence="9">
    <location>
        <begin position="52"/>
        <end position="72"/>
    </location>
</feature>
<evidence type="ECO:0000313" key="11">
    <source>
        <dbReference type="Proteomes" id="UP000005341"/>
    </source>
</evidence>
<dbReference type="Gene3D" id="1.10.3730.20">
    <property type="match status" value="1"/>
</dbReference>
<dbReference type="InterPro" id="IPR000390">
    <property type="entry name" value="Small_drug/metabolite_transptr"/>
</dbReference>
<dbReference type="GO" id="GO:0031460">
    <property type="term" value="P:glycine betaine transport"/>
    <property type="evidence" value="ECO:0007669"/>
    <property type="project" value="TreeGrafter"/>
</dbReference>
<dbReference type="EMBL" id="ADOG01000034">
    <property type="protein sequence ID" value="EFM91297.1"/>
    <property type="molecule type" value="Genomic_DNA"/>
</dbReference>
<sequence length="131" mass="13923">MDFAENLQKMSKIQPLLFSEKLMNPWVLLGFAIVIEVIGSNCIKASEGFSKPLPTVVAIGAFVIALYLLSVITKTLPIGIVYAVWSGVGIVLTAIVAYFAFGQKPDLAGFIGMGMIIAGVLVINLFSKASA</sequence>
<feature type="transmembrane region" description="Helical" evidence="9">
    <location>
        <begin position="21"/>
        <end position="40"/>
    </location>
</feature>
<dbReference type="AlphaFoldDB" id="A0A828PRG9"/>
<dbReference type="Pfam" id="PF00893">
    <property type="entry name" value="Multi_Drug_Res"/>
    <property type="match status" value="1"/>
</dbReference>
<dbReference type="SUPFAM" id="SSF103481">
    <property type="entry name" value="Multidrug resistance efflux transporter EmrE"/>
    <property type="match status" value="1"/>
</dbReference>
<protein>
    <submittedName>
        <fullName evidence="10">Possible drug resistance protein</fullName>
    </submittedName>
</protein>
<keyword evidence="4 8" id="KW-0812">Transmembrane</keyword>
<evidence type="ECO:0000256" key="6">
    <source>
        <dbReference type="ARBA" id="ARBA00023136"/>
    </source>
</evidence>
<keyword evidence="2" id="KW-0813">Transport</keyword>
<dbReference type="GO" id="GO:0015199">
    <property type="term" value="F:amino-acid betaine transmembrane transporter activity"/>
    <property type="evidence" value="ECO:0007669"/>
    <property type="project" value="TreeGrafter"/>
</dbReference>
<name>A0A828PRG9_ACTPL</name>
<evidence type="ECO:0000313" key="10">
    <source>
        <dbReference type="EMBL" id="EFM91297.1"/>
    </source>
</evidence>
<comment type="similarity">
    <text evidence="7 8">Belongs to the drug/metabolite transporter (DMT) superfamily. Small multidrug resistance (SMR) (TC 2.A.7.1) family.</text>
</comment>
<feature type="transmembrane region" description="Helical" evidence="9">
    <location>
        <begin position="79"/>
        <end position="101"/>
    </location>
</feature>
<comment type="subcellular location">
    <subcellularLocation>
        <location evidence="1 8">Cell membrane</location>
        <topology evidence="1 8">Multi-pass membrane protein</topology>
    </subcellularLocation>
</comment>
<keyword evidence="6 9" id="KW-0472">Membrane</keyword>
<keyword evidence="5 9" id="KW-1133">Transmembrane helix</keyword>
<dbReference type="GO" id="GO:1990961">
    <property type="term" value="P:xenobiotic detoxification by transmembrane export across the plasma membrane"/>
    <property type="evidence" value="ECO:0007669"/>
    <property type="project" value="UniProtKB-ARBA"/>
</dbReference>
<evidence type="ECO:0000256" key="4">
    <source>
        <dbReference type="ARBA" id="ARBA00022692"/>
    </source>
</evidence>
<evidence type="ECO:0000256" key="8">
    <source>
        <dbReference type="RuleBase" id="RU003942"/>
    </source>
</evidence>
<dbReference type="InterPro" id="IPR045324">
    <property type="entry name" value="Small_multidrug_res"/>
</dbReference>